<name>A0A918CZK4_9BACI</name>
<evidence type="ECO:0000313" key="2">
    <source>
        <dbReference type="Proteomes" id="UP000624041"/>
    </source>
</evidence>
<reference evidence="1" key="1">
    <citation type="journal article" date="2014" name="Int. J. Syst. Evol. Microbiol.">
        <title>Complete genome sequence of Corynebacterium casei LMG S-19264T (=DSM 44701T), isolated from a smear-ripened cheese.</title>
        <authorList>
            <consortium name="US DOE Joint Genome Institute (JGI-PGF)"/>
            <person name="Walter F."/>
            <person name="Albersmeier A."/>
            <person name="Kalinowski J."/>
            <person name="Ruckert C."/>
        </authorList>
    </citation>
    <scope>NUCLEOTIDE SEQUENCE</scope>
    <source>
        <strain evidence="1">JCM 17251</strain>
    </source>
</reference>
<gene>
    <name evidence="1" type="ORF">GCM10007971_06470</name>
</gene>
<accession>A0A918CZK4</accession>
<comment type="caution">
    <text evidence="1">The sequence shown here is derived from an EMBL/GenBank/DDBJ whole genome shotgun (WGS) entry which is preliminary data.</text>
</comment>
<dbReference type="Proteomes" id="UP000624041">
    <property type="component" value="Unassembled WGS sequence"/>
</dbReference>
<evidence type="ECO:0000313" key="1">
    <source>
        <dbReference type="EMBL" id="GGN51704.1"/>
    </source>
</evidence>
<proteinExistence type="predicted"/>
<organism evidence="1 2">
    <name type="scientific">Oceanobacillus indicireducens</name>
    <dbReference type="NCBI Taxonomy" id="1004261"/>
    <lineage>
        <taxon>Bacteria</taxon>
        <taxon>Bacillati</taxon>
        <taxon>Bacillota</taxon>
        <taxon>Bacilli</taxon>
        <taxon>Bacillales</taxon>
        <taxon>Bacillaceae</taxon>
        <taxon>Oceanobacillus</taxon>
    </lineage>
</organism>
<dbReference type="AlphaFoldDB" id="A0A918CZK4"/>
<sequence>MQLTKDNAKVKPIDCSHYINGEFVKSQRGKNFEPPPTKYRAL</sequence>
<dbReference type="RefSeq" id="WP_268239573.1">
    <property type="nucleotide sequence ID" value="NZ_BMOS01000003.1"/>
</dbReference>
<dbReference type="EMBL" id="BMOS01000003">
    <property type="protein sequence ID" value="GGN51704.1"/>
    <property type="molecule type" value="Genomic_DNA"/>
</dbReference>
<protein>
    <submittedName>
        <fullName evidence="1">Uncharacterized protein</fullName>
    </submittedName>
</protein>
<reference evidence="1" key="2">
    <citation type="submission" date="2020-09" db="EMBL/GenBank/DDBJ databases">
        <authorList>
            <person name="Sun Q."/>
            <person name="Ohkuma M."/>
        </authorList>
    </citation>
    <scope>NUCLEOTIDE SEQUENCE</scope>
    <source>
        <strain evidence="1">JCM 17251</strain>
    </source>
</reference>
<keyword evidence="2" id="KW-1185">Reference proteome</keyword>